<dbReference type="PANTHER" id="PTHR34477">
    <property type="entry name" value="UPF0213 PROTEIN YHBQ"/>
    <property type="match status" value="1"/>
</dbReference>
<comment type="caution">
    <text evidence="4">The sequence shown here is derived from an EMBL/GenBank/DDBJ whole genome shotgun (WGS) entry which is preliminary data.</text>
</comment>
<comment type="similarity">
    <text evidence="1">Belongs to the UPF0213 family.</text>
</comment>
<dbReference type="EMBL" id="AZCU01000002">
    <property type="protein sequence ID" value="KRK26691.1"/>
    <property type="molecule type" value="Genomic_DNA"/>
</dbReference>
<name>A0A837RD41_LACPE</name>
<dbReference type="InterPro" id="IPR050190">
    <property type="entry name" value="UPF0213_domain"/>
</dbReference>
<dbReference type="InterPro" id="IPR000305">
    <property type="entry name" value="GIY-YIG_endonuc"/>
</dbReference>
<dbReference type="AlphaFoldDB" id="A0A837RD41"/>
<proteinExistence type="inferred from homology"/>
<sequence length="181" mass="20252">MAKQKHKPVESEPATPATTASKRRTKGKQVSLKPRSKKSQSTQPKSKSQKLKPVKPKSKQKKLKANAATVDSQSSTESMAEQPADTHPADQVTVKQYYFYVLLCADATLYGGFTDNLERRLATHNAGKGAKYTRVKSRRPVKMIYHETFNDKSSALKAEYAFKHQSRAAKLKYLSAHDVKI</sequence>
<dbReference type="Proteomes" id="UP000051020">
    <property type="component" value="Unassembled WGS sequence"/>
</dbReference>
<accession>A0A837RD41</accession>
<feature type="domain" description="GIY-YIG" evidence="3">
    <location>
        <begin position="95"/>
        <end position="172"/>
    </location>
</feature>
<organism evidence="4 5">
    <name type="scientific">Lactiplantibacillus pentosus DSM 20314</name>
    <dbReference type="NCBI Taxonomy" id="1423791"/>
    <lineage>
        <taxon>Bacteria</taxon>
        <taxon>Bacillati</taxon>
        <taxon>Bacillota</taxon>
        <taxon>Bacilli</taxon>
        <taxon>Lactobacillales</taxon>
        <taxon>Lactobacillaceae</taxon>
        <taxon>Lactiplantibacillus</taxon>
    </lineage>
</organism>
<evidence type="ECO:0000256" key="2">
    <source>
        <dbReference type="SAM" id="MobiDB-lite"/>
    </source>
</evidence>
<dbReference type="InterPro" id="IPR035901">
    <property type="entry name" value="GIY-YIG_endonuc_sf"/>
</dbReference>
<dbReference type="Pfam" id="PF01541">
    <property type="entry name" value="GIY-YIG"/>
    <property type="match status" value="1"/>
</dbReference>
<dbReference type="PROSITE" id="PS50164">
    <property type="entry name" value="GIY_YIG"/>
    <property type="match status" value="1"/>
</dbReference>
<dbReference type="CDD" id="cd10456">
    <property type="entry name" value="GIY-YIG_UPF0213"/>
    <property type="match status" value="1"/>
</dbReference>
<feature type="region of interest" description="Disordered" evidence="2">
    <location>
        <begin position="1"/>
        <end position="87"/>
    </location>
</feature>
<dbReference type="SUPFAM" id="SSF82771">
    <property type="entry name" value="GIY-YIG endonuclease"/>
    <property type="match status" value="1"/>
</dbReference>
<protein>
    <recommendedName>
        <fullName evidence="3">GIY-YIG domain-containing protein</fullName>
    </recommendedName>
</protein>
<evidence type="ECO:0000313" key="4">
    <source>
        <dbReference type="EMBL" id="KRK26691.1"/>
    </source>
</evidence>
<dbReference type="PANTHER" id="PTHR34477:SF1">
    <property type="entry name" value="UPF0213 PROTEIN YHBQ"/>
    <property type="match status" value="1"/>
</dbReference>
<feature type="compositionally biased region" description="Basic residues" evidence="2">
    <location>
        <begin position="47"/>
        <end position="64"/>
    </location>
</feature>
<reference evidence="4 5" key="1">
    <citation type="journal article" date="2015" name="Genome Announc.">
        <title>Expanding the biotechnology potential of lactobacilli through comparative genomics of 213 strains and associated genera.</title>
        <authorList>
            <person name="Sun Z."/>
            <person name="Harris H.M."/>
            <person name="McCann A."/>
            <person name="Guo C."/>
            <person name="Argimon S."/>
            <person name="Zhang W."/>
            <person name="Yang X."/>
            <person name="Jeffery I.B."/>
            <person name="Cooney J.C."/>
            <person name="Kagawa T.F."/>
            <person name="Liu W."/>
            <person name="Song Y."/>
            <person name="Salvetti E."/>
            <person name="Wrobel A."/>
            <person name="Rasinkangas P."/>
            <person name="Parkhill J."/>
            <person name="Rea M.C."/>
            <person name="O'Sullivan O."/>
            <person name="Ritari J."/>
            <person name="Douillard F.P."/>
            <person name="Paul Ross R."/>
            <person name="Yang R."/>
            <person name="Briner A.E."/>
            <person name="Felis G.E."/>
            <person name="de Vos W.M."/>
            <person name="Barrangou R."/>
            <person name="Klaenhammer T.R."/>
            <person name="Caufield P.W."/>
            <person name="Cui Y."/>
            <person name="Zhang H."/>
            <person name="O'Toole P.W."/>
        </authorList>
    </citation>
    <scope>NUCLEOTIDE SEQUENCE [LARGE SCALE GENOMIC DNA]</scope>
    <source>
        <strain evidence="4 5">DSM 20314</strain>
    </source>
</reference>
<evidence type="ECO:0000259" key="3">
    <source>
        <dbReference type="PROSITE" id="PS50164"/>
    </source>
</evidence>
<feature type="compositionally biased region" description="Polar residues" evidence="2">
    <location>
        <begin position="69"/>
        <end position="79"/>
    </location>
</feature>
<gene>
    <name evidence="4" type="ORF">FD24_GL001494</name>
</gene>
<evidence type="ECO:0000256" key="1">
    <source>
        <dbReference type="ARBA" id="ARBA00007435"/>
    </source>
</evidence>
<dbReference type="Gene3D" id="3.40.1440.10">
    <property type="entry name" value="GIY-YIG endonuclease"/>
    <property type="match status" value="1"/>
</dbReference>
<evidence type="ECO:0000313" key="5">
    <source>
        <dbReference type="Proteomes" id="UP000051020"/>
    </source>
</evidence>